<feature type="transmembrane region" description="Helical" evidence="1">
    <location>
        <begin position="95"/>
        <end position="120"/>
    </location>
</feature>
<evidence type="ECO:0000256" key="1">
    <source>
        <dbReference type="SAM" id="Phobius"/>
    </source>
</evidence>
<evidence type="ECO:0000313" key="3">
    <source>
        <dbReference type="Proteomes" id="UP000177020"/>
    </source>
</evidence>
<gene>
    <name evidence="2" type="ORF">A3I20_00670</name>
</gene>
<dbReference type="EMBL" id="MHNG01000025">
    <property type="protein sequence ID" value="OGZ40116.1"/>
    <property type="molecule type" value="Genomic_DNA"/>
</dbReference>
<proteinExistence type="predicted"/>
<name>A0A1G2FPW7_9BACT</name>
<keyword evidence="1" id="KW-0472">Membrane</keyword>
<feature type="transmembrane region" description="Helical" evidence="1">
    <location>
        <begin position="38"/>
        <end position="56"/>
    </location>
</feature>
<keyword evidence="1" id="KW-0812">Transmembrane</keyword>
<accession>A0A1G2FPW7</accession>
<organism evidence="2 3">
    <name type="scientific">Candidatus Portnoybacteria bacterium RIFCSPLOWO2_02_FULL_40_15</name>
    <dbReference type="NCBI Taxonomy" id="1802002"/>
    <lineage>
        <taxon>Bacteria</taxon>
        <taxon>Candidatus Portnoyibacteriota</taxon>
    </lineage>
</organism>
<evidence type="ECO:0000313" key="2">
    <source>
        <dbReference type="EMBL" id="OGZ40116.1"/>
    </source>
</evidence>
<feature type="transmembrane region" description="Helical" evidence="1">
    <location>
        <begin position="68"/>
        <end position="89"/>
    </location>
</feature>
<sequence>MRSVKLALIYGLLVWVIPFVVAIAIFQLRESNRPLFESIMPVAVASAVVLFSILYFRKLDKDFINEGIKLGVLWLVISVVIDLLMFSSGPMKMSLALYTSDIGVTYLMMPIITGGTGYLLQAKKKVN</sequence>
<dbReference type="AlphaFoldDB" id="A0A1G2FPW7"/>
<dbReference type="Proteomes" id="UP000177020">
    <property type="component" value="Unassembled WGS sequence"/>
</dbReference>
<protein>
    <recommendedName>
        <fullName evidence="4">Transmembrane protein</fullName>
    </recommendedName>
</protein>
<keyword evidence="1" id="KW-1133">Transmembrane helix</keyword>
<evidence type="ECO:0008006" key="4">
    <source>
        <dbReference type="Google" id="ProtNLM"/>
    </source>
</evidence>
<feature type="transmembrane region" description="Helical" evidence="1">
    <location>
        <begin position="7"/>
        <end position="26"/>
    </location>
</feature>
<reference evidence="2 3" key="1">
    <citation type="journal article" date="2016" name="Nat. Commun.">
        <title>Thousands of microbial genomes shed light on interconnected biogeochemical processes in an aquifer system.</title>
        <authorList>
            <person name="Anantharaman K."/>
            <person name="Brown C.T."/>
            <person name="Hug L.A."/>
            <person name="Sharon I."/>
            <person name="Castelle C.J."/>
            <person name="Probst A.J."/>
            <person name="Thomas B.C."/>
            <person name="Singh A."/>
            <person name="Wilkins M.J."/>
            <person name="Karaoz U."/>
            <person name="Brodie E.L."/>
            <person name="Williams K.H."/>
            <person name="Hubbard S.S."/>
            <person name="Banfield J.F."/>
        </authorList>
    </citation>
    <scope>NUCLEOTIDE SEQUENCE [LARGE SCALE GENOMIC DNA]</scope>
</reference>
<comment type="caution">
    <text evidence="2">The sequence shown here is derived from an EMBL/GenBank/DDBJ whole genome shotgun (WGS) entry which is preliminary data.</text>
</comment>